<dbReference type="EMBL" id="JALKCG010000001">
    <property type="protein sequence ID" value="MCK0207503.1"/>
    <property type="molecule type" value="Genomic_DNA"/>
</dbReference>
<dbReference type="Proteomes" id="UP001202867">
    <property type="component" value="Unassembled WGS sequence"/>
</dbReference>
<dbReference type="InterPro" id="IPR000120">
    <property type="entry name" value="Amidase"/>
</dbReference>
<dbReference type="Gene3D" id="3.90.1300.10">
    <property type="entry name" value="Amidase signature (AS) domain"/>
    <property type="match status" value="1"/>
</dbReference>
<feature type="domain" description="Amidase" evidence="2">
    <location>
        <begin position="37"/>
        <end position="466"/>
    </location>
</feature>
<dbReference type="InterPro" id="IPR023631">
    <property type="entry name" value="Amidase_dom"/>
</dbReference>
<dbReference type="PANTHER" id="PTHR11895">
    <property type="entry name" value="TRANSAMIDASE"/>
    <property type="match status" value="1"/>
</dbReference>
<protein>
    <submittedName>
        <fullName evidence="3">Amidase family protein</fullName>
    </submittedName>
</protein>
<name>A0ABT0DJN2_9HYPH</name>
<dbReference type="SUPFAM" id="SSF75304">
    <property type="entry name" value="Amidase signature (AS) enzymes"/>
    <property type="match status" value="1"/>
</dbReference>
<sequence>MSLTLRDAAAAMSEELTALSGGEQATLIARREISPVELVRAYLARIEASDDTLRAWITVDGERALAAARTAESEIAAGRYRGALHGIPYGVKDQMHAVGFPTTLATRVLDPEEMVAPHNAAVIERLDAAGAILLGKQNLHEFGKGGTIDFPYGQPRNPWNPAYSASSSSTGSGIAPAARMCTFSLGEDTGGSVRGPAAMNGVAGLRPTYGRVSRYGAVMEAYTTDTIGPLARSVADIATVLGAIAGHDPRDPLTSPRPVEDYAAGLGRPLKGRRLAIVREIAWGPGTTDEVKTVFAAAVEVLRGLGAEIEEVSLPLALYAVPLQLLSTDADVAATFVKKYLRERYERFDTGTRTRLAASSLIPATVYNRAMRARAIVRQQVLDAVRRYDALIGPTMIRPTKPIEQEQEKVESSDEAVMRLMERRIGVYPFSLANVPALSVPMGFCANGLPLALQFAGKPFDEATLLNIAYGYEREAGWWRQLPDLERTLAPMAA</sequence>
<evidence type="ECO:0000313" key="4">
    <source>
        <dbReference type="Proteomes" id="UP001202867"/>
    </source>
</evidence>
<dbReference type="RefSeq" id="WP_247199440.1">
    <property type="nucleotide sequence ID" value="NZ_JALKCG010000001.1"/>
</dbReference>
<reference evidence="4" key="1">
    <citation type="submission" date="2023-07" db="EMBL/GenBank/DDBJ databases">
        <title>Ancylobacter moscoviensis sp. nov., facultatively methylotrophic bacteria from activated sludge and the reclassification of Starkeya novella (Starkey 1934) Kelly et al. 2000 as Ancylobacter novellus comb. nov., Starkeya koreensis Im et al. 2006 as Ancylobacter koreensis comb.nov., Angulomicrobium tetraedrale Vasil'eva et al. 1986 as Ancylobacter tetraedralis comb. nov., Angulomicrobium amanitiforme Fritz et al. 2004 as Ancylobacter amanitiformis comb. nov. and Methylorhabdus multivorans Doronina et al. 1996 as Ancylobacter multivorans comb. nov. and emended description of the genus Ancylobacter.</title>
        <authorList>
            <person name="Doronina N."/>
            <person name="Chemodurova A."/>
            <person name="Grouzdev D."/>
            <person name="Koziaeva V."/>
            <person name="Shi W."/>
            <person name="Wu L."/>
            <person name="Kaparullina E."/>
        </authorList>
    </citation>
    <scope>NUCLEOTIDE SEQUENCE [LARGE SCALE GENOMIC DNA]</scope>
    <source>
        <strain evidence="4">Jip08</strain>
    </source>
</reference>
<evidence type="ECO:0000259" key="2">
    <source>
        <dbReference type="Pfam" id="PF01425"/>
    </source>
</evidence>
<accession>A0ABT0DJN2</accession>
<proteinExistence type="inferred from homology"/>
<dbReference type="Pfam" id="PF01425">
    <property type="entry name" value="Amidase"/>
    <property type="match status" value="1"/>
</dbReference>
<evidence type="ECO:0000313" key="3">
    <source>
        <dbReference type="EMBL" id="MCK0207503.1"/>
    </source>
</evidence>
<dbReference type="PANTHER" id="PTHR11895:SF7">
    <property type="entry name" value="GLUTAMYL-TRNA(GLN) AMIDOTRANSFERASE SUBUNIT A, MITOCHONDRIAL"/>
    <property type="match status" value="1"/>
</dbReference>
<keyword evidence="4" id="KW-1185">Reference proteome</keyword>
<comment type="similarity">
    <text evidence="1">Belongs to the amidase family.</text>
</comment>
<comment type="caution">
    <text evidence="3">The sequence shown here is derived from an EMBL/GenBank/DDBJ whole genome shotgun (WGS) entry which is preliminary data.</text>
</comment>
<gene>
    <name evidence="3" type="ORF">MWN33_05590</name>
</gene>
<evidence type="ECO:0000256" key="1">
    <source>
        <dbReference type="ARBA" id="ARBA00009199"/>
    </source>
</evidence>
<dbReference type="InterPro" id="IPR036928">
    <property type="entry name" value="AS_sf"/>
</dbReference>
<organism evidence="3 4">
    <name type="scientific">Ancylobacter koreensis</name>
    <dbReference type="NCBI Taxonomy" id="266121"/>
    <lineage>
        <taxon>Bacteria</taxon>
        <taxon>Pseudomonadati</taxon>
        <taxon>Pseudomonadota</taxon>
        <taxon>Alphaproteobacteria</taxon>
        <taxon>Hyphomicrobiales</taxon>
        <taxon>Xanthobacteraceae</taxon>
        <taxon>Ancylobacter</taxon>
    </lineage>
</organism>